<dbReference type="AlphaFoldDB" id="A0A397JS08"/>
<evidence type="ECO:0000256" key="1">
    <source>
        <dbReference type="SAM" id="MobiDB-lite"/>
    </source>
</evidence>
<protein>
    <submittedName>
        <fullName evidence="2">Uncharacterized protein</fullName>
    </submittedName>
</protein>
<organism evidence="2 3">
    <name type="scientific">Diversispora epigaea</name>
    <dbReference type="NCBI Taxonomy" id="1348612"/>
    <lineage>
        <taxon>Eukaryota</taxon>
        <taxon>Fungi</taxon>
        <taxon>Fungi incertae sedis</taxon>
        <taxon>Mucoromycota</taxon>
        <taxon>Glomeromycotina</taxon>
        <taxon>Glomeromycetes</taxon>
        <taxon>Diversisporales</taxon>
        <taxon>Diversisporaceae</taxon>
        <taxon>Diversispora</taxon>
    </lineage>
</organism>
<evidence type="ECO:0000313" key="3">
    <source>
        <dbReference type="Proteomes" id="UP000266861"/>
    </source>
</evidence>
<dbReference type="OrthoDB" id="10453397at2759"/>
<dbReference type="EMBL" id="PQFF01000025">
    <property type="protein sequence ID" value="RHZ87964.1"/>
    <property type="molecule type" value="Genomic_DNA"/>
</dbReference>
<reference evidence="2 3" key="1">
    <citation type="submission" date="2018-08" db="EMBL/GenBank/DDBJ databases">
        <title>Genome and evolution of the arbuscular mycorrhizal fungus Diversispora epigaea (formerly Glomus versiforme) and its bacterial endosymbionts.</title>
        <authorList>
            <person name="Sun X."/>
            <person name="Fei Z."/>
            <person name="Harrison M."/>
        </authorList>
    </citation>
    <scope>NUCLEOTIDE SEQUENCE [LARGE SCALE GENOMIC DNA]</scope>
    <source>
        <strain evidence="2 3">IT104</strain>
    </source>
</reference>
<dbReference type="Proteomes" id="UP000266861">
    <property type="component" value="Unassembled WGS sequence"/>
</dbReference>
<name>A0A397JS08_9GLOM</name>
<feature type="compositionally biased region" description="Basic and acidic residues" evidence="1">
    <location>
        <begin position="36"/>
        <end position="50"/>
    </location>
</feature>
<feature type="region of interest" description="Disordered" evidence="1">
    <location>
        <begin position="1"/>
        <end position="57"/>
    </location>
</feature>
<accession>A0A397JS08</accession>
<sequence>MRVLSPTAEKSDSQSSTSSIVEEMEKQLNTQSQEILDEKMPDVDKGDPKKKTSRSYR</sequence>
<gene>
    <name evidence="2" type="ORF">Glove_27g19</name>
</gene>
<keyword evidence="3" id="KW-1185">Reference proteome</keyword>
<comment type="caution">
    <text evidence="2">The sequence shown here is derived from an EMBL/GenBank/DDBJ whole genome shotgun (WGS) entry which is preliminary data.</text>
</comment>
<proteinExistence type="predicted"/>
<evidence type="ECO:0000313" key="2">
    <source>
        <dbReference type="EMBL" id="RHZ87964.1"/>
    </source>
</evidence>